<proteinExistence type="predicted"/>
<evidence type="ECO:0008006" key="4">
    <source>
        <dbReference type="Google" id="ProtNLM"/>
    </source>
</evidence>
<comment type="caution">
    <text evidence="2">The sequence shown here is derived from an EMBL/GenBank/DDBJ whole genome shotgun (WGS) entry which is preliminary data.</text>
</comment>
<evidence type="ECO:0000313" key="3">
    <source>
        <dbReference type="Proteomes" id="UP001596957"/>
    </source>
</evidence>
<reference evidence="3" key="1">
    <citation type="journal article" date="2019" name="Int. J. Syst. Evol. Microbiol.">
        <title>The Global Catalogue of Microorganisms (GCM) 10K type strain sequencing project: providing services to taxonomists for standard genome sequencing and annotation.</title>
        <authorList>
            <consortium name="The Broad Institute Genomics Platform"/>
            <consortium name="The Broad Institute Genome Sequencing Center for Infectious Disease"/>
            <person name="Wu L."/>
            <person name="Ma J."/>
        </authorList>
    </citation>
    <scope>NUCLEOTIDE SEQUENCE [LARGE SCALE GENOMIC DNA]</scope>
    <source>
        <strain evidence="3">CGMCC 4.7198</strain>
    </source>
</reference>
<protein>
    <recommendedName>
        <fullName evidence="4">MarR family transcriptional regulator</fullName>
    </recommendedName>
</protein>
<keyword evidence="3" id="KW-1185">Reference proteome</keyword>
<dbReference type="RefSeq" id="WP_381261829.1">
    <property type="nucleotide sequence ID" value="NZ_JBHTBI010000056.1"/>
</dbReference>
<dbReference type="Proteomes" id="UP001596957">
    <property type="component" value="Unassembled WGS sequence"/>
</dbReference>
<evidence type="ECO:0000256" key="1">
    <source>
        <dbReference type="SAM" id="MobiDB-lite"/>
    </source>
</evidence>
<sequence length="438" mass="46177">MSTSRDSLGRVGYDLLSRALDECHREKVTGGLRISGKPGGVFHFRDGLVVAVESPGAPGPEARMLRTGRIGGEQWSELLREGEGKRWPETELVAHGYAGAAQLRVVCMMALQDAAFAVVAGRVDDCERLAVSQPFAPVAVGEAPGRLLQDAARKLAAVAALPYPVRPDRERPAPIPGADLRCIRLSAAQRELLAHADGRRTARDIAFATGRAVYTVTVGMARMIGEGLLESTDETDPSAPITVHFPPTGALQRRPPSAPRPADHDAGPAGEPPEVDGAEGRSLSKREAEELAEIVEFAEQAETEEIEILAEPNESEESVLWPVGQTPRLAPEVILALASAVGAGAGAATAATGAAKGADATLTRRSEAEAPTTARSEPPTTARSDAPTTPPPPTPSELPRRKPGASGITETLAPERAGASWKGFFRLRNRIWTPDSGT</sequence>
<feature type="region of interest" description="Disordered" evidence="1">
    <location>
        <begin position="231"/>
        <end position="285"/>
    </location>
</feature>
<evidence type="ECO:0000313" key="2">
    <source>
        <dbReference type="EMBL" id="MFD0281586.1"/>
    </source>
</evidence>
<organism evidence="2 3">
    <name type="scientific">Streptomyces lutosisoli</name>
    <dbReference type="NCBI Taxonomy" id="2665721"/>
    <lineage>
        <taxon>Bacteria</taxon>
        <taxon>Bacillati</taxon>
        <taxon>Actinomycetota</taxon>
        <taxon>Actinomycetes</taxon>
        <taxon>Kitasatosporales</taxon>
        <taxon>Streptomycetaceae</taxon>
        <taxon>Streptomyces</taxon>
    </lineage>
</organism>
<accession>A0ABW2VAP8</accession>
<feature type="region of interest" description="Disordered" evidence="1">
    <location>
        <begin position="353"/>
        <end position="420"/>
    </location>
</feature>
<name>A0ABW2VAP8_9ACTN</name>
<dbReference type="EMBL" id="JBHTEC010000001">
    <property type="protein sequence ID" value="MFD0281586.1"/>
    <property type="molecule type" value="Genomic_DNA"/>
</dbReference>
<gene>
    <name evidence="2" type="ORF">ACFQZP_07845</name>
</gene>
<feature type="compositionally biased region" description="Low complexity" evidence="1">
    <location>
        <begin position="378"/>
        <end position="387"/>
    </location>
</feature>